<dbReference type="Gene3D" id="2.60.120.10">
    <property type="entry name" value="Jelly Rolls"/>
    <property type="match status" value="1"/>
</dbReference>
<dbReference type="Pfam" id="PF10335">
    <property type="entry name" value="DUF294_C"/>
    <property type="match status" value="1"/>
</dbReference>
<dbReference type="Pfam" id="PF03445">
    <property type="entry name" value="DUF294"/>
    <property type="match status" value="1"/>
</dbReference>
<dbReference type="SMART" id="SM00116">
    <property type="entry name" value="CBS"/>
    <property type="match status" value="2"/>
</dbReference>
<sequence length="628" mass="66355">MPTSSEPPDGADLLPDGPDLLPDGRDLPAFLAEHTPFQGATEDELAALAAGAALERFPAAAVVADYSARVPDEVWMVCEGGVALRSVGDGSLIDVVTPGGIFGYMPLLAGAGMDFEARTTVPSTLVKLPGALVRAQFAKPAGLAFLASGWNLGRERPAIAPAVDSRPVAGLIGAEALLVEPTDSVRDVVVRMTERHVSCALIRLPDGGLGIFTDRDLRTKVVAAGLPVDVAVERVMSAPARTVTADLTADSVLMEMLECGLRHMPVLTARGEVLGVLEDADLLAASARQSFQLRRAIAQAGDSAQLQQVGERVTASAVELFANGTNAAATSAILSVVIDSLIRRALELVLARPENSGVDGFAWLTLGSIARREAMPSSDVDSALSWRDDLDGQDVRLRSVAAEVHRLLDGCGLPADSNGAIASTPAFARSQSQWSRAAHAWVEDPLRDRGLIMSSLLLDARVGWGDAALHTAAEAFQRIRRQHPETLRLQLLDALAGKIRTWSLRDVLARRGGTFDVKNHALTPIVNLARWGGLSAGMTSASTPARLAAAAQAGALTEADSRTLCDVFAMLQRLRMTHQVEQIAAGRTPGDVVTMSELSPLHRSLLGDGVREIAAVRRRVVNLGRIGV</sequence>
<evidence type="ECO:0000313" key="5">
    <source>
        <dbReference type="EMBL" id="SRX82637.1"/>
    </source>
</evidence>
<keyword evidence="2" id="KW-0129">CBS domain</keyword>
<dbReference type="GO" id="GO:0008773">
    <property type="term" value="F:[protein-PII] uridylyltransferase activity"/>
    <property type="evidence" value="ECO:0007669"/>
    <property type="project" value="InterPro"/>
</dbReference>
<dbReference type="PANTHER" id="PTHR48108:SF26">
    <property type="entry name" value="CBS DOMAIN-CONTAINING PROTEIN DDB_G0289609"/>
    <property type="match status" value="1"/>
</dbReference>
<dbReference type="InterPro" id="IPR000595">
    <property type="entry name" value="cNMP-bd_dom"/>
</dbReference>
<name>A0A375YN96_MYCPF</name>
<dbReference type="SUPFAM" id="SSF54631">
    <property type="entry name" value="CBS-domain pair"/>
    <property type="match status" value="1"/>
</dbReference>
<dbReference type="PANTHER" id="PTHR48108">
    <property type="entry name" value="CBS DOMAIN-CONTAINING PROTEIN CBSX2, CHLOROPLASTIC"/>
    <property type="match status" value="1"/>
</dbReference>
<dbReference type="AlphaFoldDB" id="A0A375YN96"/>
<dbReference type="Gene3D" id="3.10.580.10">
    <property type="entry name" value="CBS-domain"/>
    <property type="match status" value="1"/>
</dbReference>
<dbReference type="InterPro" id="IPR005105">
    <property type="entry name" value="GlnD_Uridyltrans_N"/>
</dbReference>
<dbReference type="STRING" id="39692.BST38_16700"/>
<reference evidence="5 6" key="1">
    <citation type="submission" date="2018-05" db="EMBL/GenBank/DDBJ databases">
        <authorList>
            <consortium name="IHU Genomes"/>
        </authorList>
    </citation>
    <scope>NUCLEOTIDE SEQUENCE [LARGE SCALE GENOMIC DNA]</scope>
    <source>
        <strain evidence="5 6">P7335</strain>
    </source>
</reference>
<evidence type="ECO:0000256" key="2">
    <source>
        <dbReference type="PROSITE-ProRule" id="PRU00703"/>
    </source>
</evidence>
<keyword evidence="1" id="KW-0677">Repeat</keyword>
<dbReference type="Pfam" id="PF00027">
    <property type="entry name" value="cNMP_binding"/>
    <property type="match status" value="1"/>
</dbReference>
<dbReference type="PROSITE" id="PS51371">
    <property type="entry name" value="CBS"/>
    <property type="match status" value="1"/>
</dbReference>
<dbReference type="EMBL" id="UEGS01000001">
    <property type="protein sequence ID" value="SRX82637.1"/>
    <property type="molecule type" value="Genomic_DNA"/>
</dbReference>
<dbReference type="InterPro" id="IPR018821">
    <property type="entry name" value="DUF294_put_nucleoTrafse_sb-bd"/>
</dbReference>
<evidence type="ECO:0000259" key="4">
    <source>
        <dbReference type="PROSITE" id="PS51371"/>
    </source>
</evidence>
<proteinExistence type="predicted"/>
<dbReference type="CDD" id="cd05401">
    <property type="entry name" value="NT_GlnE_GlnD_like"/>
    <property type="match status" value="1"/>
</dbReference>
<feature type="region of interest" description="Disordered" evidence="3">
    <location>
        <begin position="1"/>
        <end position="25"/>
    </location>
</feature>
<organism evidence="5 6">
    <name type="scientific">Mycolicibacterium parafortuitum</name>
    <name type="common">Mycobacterium parafortuitum</name>
    <dbReference type="NCBI Taxonomy" id="39692"/>
    <lineage>
        <taxon>Bacteria</taxon>
        <taxon>Bacillati</taxon>
        <taxon>Actinomycetota</taxon>
        <taxon>Actinomycetes</taxon>
        <taxon>Mycobacteriales</taxon>
        <taxon>Mycobacteriaceae</taxon>
        <taxon>Mycolicibacterium</taxon>
    </lineage>
</organism>
<dbReference type="RefSeq" id="WP_420872543.1">
    <property type="nucleotide sequence ID" value="NZ_MVID01000015.1"/>
</dbReference>
<dbReference type="Pfam" id="PF00571">
    <property type="entry name" value="CBS"/>
    <property type="match status" value="2"/>
</dbReference>
<dbReference type="InterPro" id="IPR046342">
    <property type="entry name" value="CBS_dom_sf"/>
</dbReference>
<dbReference type="InterPro" id="IPR000644">
    <property type="entry name" value="CBS_dom"/>
</dbReference>
<feature type="compositionally biased region" description="Low complexity" evidence="3">
    <location>
        <begin position="7"/>
        <end position="21"/>
    </location>
</feature>
<dbReference type="InterPro" id="IPR014710">
    <property type="entry name" value="RmlC-like_jellyroll"/>
</dbReference>
<dbReference type="InterPro" id="IPR051462">
    <property type="entry name" value="CBS_domain-containing"/>
</dbReference>
<evidence type="ECO:0000313" key="6">
    <source>
        <dbReference type="Proteomes" id="UP000252008"/>
    </source>
</evidence>
<gene>
    <name evidence="5" type="ORF">MPP7335_04402</name>
</gene>
<feature type="domain" description="CBS" evidence="4">
    <location>
        <begin position="236"/>
        <end position="293"/>
    </location>
</feature>
<accession>A0A375YN96</accession>
<evidence type="ECO:0000256" key="3">
    <source>
        <dbReference type="SAM" id="MobiDB-lite"/>
    </source>
</evidence>
<protein>
    <submittedName>
        <fullName evidence="5">Putative signal-transduction protein containing cAMP-binding and CBS domains [Nocardia brasiliensis ATCC]</fullName>
    </submittedName>
</protein>
<evidence type="ECO:0000256" key="1">
    <source>
        <dbReference type="ARBA" id="ARBA00022737"/>
    </source>
</evidence>
<dbReference type="Proteomes" id="UP000252008">
    <property type="component" value="Unassembled WGS sequence"/>
</dbReference>
<keyword evidence="6" id="KW-1185">Reference proteome</keyword>
<dbReference type="InterPro" id="IPR018490">
    <property type="entry name" value="cNMP-bd_dom_sf"/>
</dbReference>
<dbReference type="SUPFAM" id="SSF51206">
    <property type="entry name" value="cAMP-binding domain-like"/>
    <property type="match status" value="1"/>
</dbReference>